<reference evidence="1 2" key="1">
    <citation type="submission" date="2016-10" db="EMBL/GenBank/DDBJ databases">
        <authorList>
            <person name="Varghese N."/>
            <person name="Submissions S."/>
        </authorList>
    </citation>
    <scope>NUCLEOTIDE SEQUENCE [LARGE SCALE GENOMIC DNA]</scope>
    <source>
        <strain evidence="1 2">MAR_2009_60</strain>
    </source>
</reference>
<sequence length="116" mass="12789">MSPSVFVSTLWRKTFELIGVDYSGVFFENDTDFLSEVITPSFGILKTDSGTTENLQGVAYIANNEIFQTSQTEINIENRLSLTGYNASAGATTIPTTGTYRINADFNHEITSGRFI</sequence>
<protein>
    <submittedName>
        <fullName evidence="1">Uncharacterized protein</fullName>
    </submittedName>
</protein>
<dbReference type="EMBL" id="LT629754">
    <property type="protein sequence ID" value="SDR74478.1"/>
    <property type="molecule type" value="Genomic_DNA"/>
</dbReference>
<evidence type="ECO:0000313" key="2">
    <source>
        <dbReference type="Proteomes" id="UP000199574"/>
    </source>
</evidence>
<dbReference type="Proteomes" id="UP000199574">
    <property type="component" value="Chromosome I"/>
</dbReference>
<gene>
    <name evidence="1" type="ORF">SAMN05192545_0017</name>
</gene>
<accession>A0ABY0TXY4</accession>
<organism evidence="1 2">
    <name type="scientific">Maribacter dokdonensis</name>
    <dbReference type="NCBI Taxonomy" id="320912"/>
    <lineage>
        <taxon>Bacteria</taxon>
        <taxon>Pseudomonadati</taxon>
        <taxon>Bacteroidota</taxon>
        <taxon>Flavobacteriia</taxon>
        <taxon>Flavobacteriales</taxon>
        <taxon>Flavobacteriaceae</taxon>
        <taxon>Maribacter</taxon>
    </lineage>
</organism>
<name>A0ABY0TXY4_9FLAO</name>
<keyword evidence="2" id="KW-1185">Reference proteome</keyword>
<proteinExistence type="predicted"/>
<evidence type="ECO:0000313" key="1">
    <source>
        <dbReference type="EMBL" id="SDR74478.1"/>
    </source>
</evidence>